<feature type="compositionally biased region" description="Low complexity" evidence="1">
    <location>
        <begin position="188"/>
        <end position="244"/>
    </location>
</feature>
<dbReference type="SMART" id="SM00198">
    <property type="entry name" value="SCP"/>
    <property type="match status" value="1"/>
</dbReference>
<name>A0A9W9AS74_9AGAR</name>
<feature type="domain" description="SCP" evidence="3">
    <location>
        <begin position="246"/>
        <end position="378"/>
    </location>
</feature>
<dbReference type="SUPFAM" id="SSF55797">
    <property type="entry name" value="PR-1-like"/>
    <property type="match status" value="1"/>
</dbReference>
<dbReference type="InterPro" id="IPR014044">
    <property type="entry name" value="CAP_dom"/>
</dbReference>
<dbReference type="InterPro" id="IPR035940">
    <property type="entry name" value="CAP_sf"/>
</dbReference>
<evidence type="ECO:0000256" key="1">
    <source>
        <dbReference type="SAM" id="MobiDB-lite"/>
    </source>
</evidence>
<dbReference type="Gene3D" id="3.40.33.10">
    <property type="entry name" value="CAP"/>
    <property type="match status" value="1"/>
</dbReference>
<sequence>MTRIAVLFPFVVYFLSAIPYGSAGPACAKKYWQQQSCVEQCKGKWGYPGLMMGSGPWGAVIQKTEENDWDSVIASACGMPVSSTASAPAASATIAGAIGNSPPSSSVSSAAVSTTEPISSSVISSSSSLVSTSPSISISNATFSVSPSSSIASSSDTSILPAPTTSSTEELSSTSQFTPPATTFSADSSAAEALSPATTSTPAPAPPLTTSSTPAPAPTTSSVVAAVASSSSSTSSGSNGSGASDGDVQEYLSAHNSVRAQHGASALTWSNDAATKAQQWADNCVFQHSGGTLGPFGENLAAGTGSGYGIAQAIDSWSSEVSQYDPSNPVASHFTQMVWKATTQVGCAVASCSGIFAASFGLASFYVCEYSPQGNVIGEFAQNVQA</sequence>
<feature type="compositionally biased region" description="Low complexity" evidence="1">
    <location>
        <begin position="145"/>
        <end position="175"/>
    </location>
</feature>
<comment type="caution">
    <text evidence="4">The sequence shown here is derived from an EMBL/GenBank/DDBJ whole genome shotgun (WGS) entry which is preliminary data.</text>
</comment>
<reference evidence="4" key="1">
    <citation type="submission" date="2022-08" db="EMBL/GenBank/DDBJ databases">
        <authorList>
            <consortium name="DOE Joint Genome Institute"/>
            <person name="Min B."/>
            <person name="Riley R."/>
            <person name="Sierra-Patev S."/>
            <person name="Naranjo-Ortiz M."/>
            <person name="Looney B."/>
            <person name="Konkel Z."/>
            <person name="Slot J.C."/>
            <person name="Sakamoto Y."/>
            <person name="Steenwyk J.L."/>
            <person name="Rokas A."/>
            <person name="Carro J."/>
            <person name="Camarero S."/>
            <person name="Ferreira P."/>
            <person name="Molpeceres G."/>
            <person name="Ruiz-Duenas F.J."/>
            <person name="Serrano A."/>
            <person name="Henrissat B."/>
            <person name="Drula E."/>
            <person name="Hughes K.W."/>
            <person name="Mata J.L."/>
            <person name="Ishikawa N.K."/>
            <person name="Vargas-Isla R."/>
            <person name="Ushijima S."/>
            <person name="Smith C.A."/>
            <person name="Ahrendt S."/>
            <person name="Andreopoulos W."/>
            <person name="He G."/>
            <person name="Labutti K."/>
            <person name="Lipzen A."/>
            <person name="Ng V."/>
            <person name="Sandor L."/>
            <person name="Barry K."/>
            <person name="Martinez A.T."/>
            <person name="Xiao Y."/>
            <person name="Gibbons J.G."/>
            <person name="Terashima K."/>
            <person name="Hibbett D.S."/>
            <person name="Grigoriev I.V."/>
        </authorList>
    </citation>
    <scope>NUCLEOTIDE SEQUENCE</scope>
    <source>
        <strain evidence="4">Sp2 HRB7682 ss15</strain>
    </source>
</reference>
<feature type="compositionally biased region" description="Polar residues" evidence="1">
    <location>
        <begin position="176"/>
        <end position="187"/>
    </location>
</feature>
<protein>
    <submittedName>
        <fullName evidence="4">CAP domain-containing protein</fullName>
    </submittedName>
</protein>
<keyword evidence="2" id="KW-0732">Signal</keyword>
<evidence type="ECO:0000256" key="2">
    <source>
        <dbReference type="SAM" id="SignalP"/>
    </source>
</evidence>
<evidence type="ECO:0000259" key="3">
    <source>
        <dbReference type="SMART" id="SM00198"/>
    </source>
</evidence>
<proteinExistence type="predicted"/>
<gene>
    <name evidence="4" type="ORF">C8J55DRAFT_534471</name>
</gene>
<feature type="chain" id="PRO_5040821298" evidence="2">
    <location>
        <begin position="24"/>
        <end position="386"/>
    </location>
</feature>
<dbReference type="Pfam" id="PF00188">
    <property type="entry name" value="CAP"/>
    <property type="match status" value="1"/>
</dbReference>
<dbReference type="PANTHER" id="PTHR10334">
    <property type="entry name" value="CYSTEINE-RICH SECRETORY PROTEIN-RELATED"/>
    <property type="match status" value="1"/>
</dbReference>
<organism evidence="4 5">
    <name type="scientific">Lentinula lateritia</name>
    <dbReference type="NCBI Taxonomy" id="40482"/>
    <lineage>
        <taxon>Eukaryota</taxon>
        <taxon>Fungi</taxon>
        <taxon>Dikarya</taxon>
        <taxon>Basidiomycota</taxon>
        <taxon>Agaricomycotina</taxon>
        <taxon>Agaricomycetes</taxon>
        <taxon>Agaricomycetidae</taxon>
        <taxon>Agaricales</taxon>
        <taxon>Marasmiineae</taxon>
        <taxon>Omphalotaceae</taxon>
        <taxon>Lentinula</taxon>
    </lineage>
</organism>
<dbReference type="PRINTS" id="PR00837">
    <property type="entry name" value="V5TPXLIKE"/>
</dbReference>
<dbReference type="InterPro" id="IPR001283">
    <property type="entry name" value="CRISP-related"/>
</dbReference>
<feature type="region of interest" description="Disordered" evidence="1">
    <location>
        <begin position="145"/>
        <end position="248"/>
    </location>
</feature>
<evidence type="ECO:0000313" key="5">
    <source>
        <dbReference type="Proteomes" id="UP001150238"/>
    </source>
</evidence>
<dbReference type="Proteomes" id="UP001150238">
    <property type="component" value="Unassembled WGS sequence"/>
</dbReference>
<dbReference type="EMBL" id="JANVFS010000007">
    <property type="protein sequence ID" value="KAJ4489449.1"/>
    <property type="molecule type" value="Genomic_DNA"/>
</dbReference>
<feature type="signal peptide" evidence="2">
    <location>
        <begin position="1"/>
        <end position="23"/>
    </location>
</feature>
<accession>A0A9W9AS74</accession>
<evidence type="ECO:0000313" key="4">
    <source>
        <dbReference type="EMBL" id="KAJ4489449.1"/>
    </source>
</evidence>
<dbReference type="AlphaFoldDB" id="A0A9W9AS74"/>
<reference evidence="4" key="2">
    <citation type="journal article" date="2023" name="Proc. Natl. Acad. Sci. U.S.A.">
        <title>A global phylogenomic analysis of the shiitake genus Lentinula.</title>
        <authorList>
            <person name="Sierra-Patev S."/>
            <person name="Min B."/>
            <person name="Naranjo-Ortiz M."/>
            <person name="Looney B."/>
            <person name="Konkel Z."/>
            <person name="Slot J.C."/>
            <person name="Sakamoto Y."/>
            <person name="Steenwyk J.L."/>
            <person name="Rokas A."/>
            <person name="Carro J."/>
            <person name="Camarero S."/>
            <person name="Ferreira P."/>
            <person name="Molpeceres G."/>
            <person name="Ruiz-Duenas F.J."/>
            <person name="Serrano A."/>
            <person name="Henrissat B."/>
            <person name="Drula E."/>
            <person name="Hughes K.W."/>
            <person name="Mata J.L."/>
            <person name="Ishikawa N.K."/>
            <person name="Vargas-Isla R."/>
            <person name="Ushijima S."/>
            <person name="Smith C.A."/>
            <person name="Donoghue J."/>
            <person name="Ahrendt S."/>
            <person name="Andreopoulos W."/>
            <person name="He G."/>
            <person name="LaButti K."/>
            <person name="Lipzen A."/>
            <person name="Ng V."/>
            <person name="Riley R."/>
            <person name="Sandor L."/>
            <person name="Barry K."/>
            <person name="Martinez A.T."/>
            <person name="Xiao Y."/>
            <person name="Gibbons J.G."/>
            <person name="Terashima K."/>
            <person name="Grigoriev I.V."/>
            <person name="Hibbett D."/>
        </authorList>
    </citation>
    <scope>NUCLEOTIDE SEQUENCE</scope>
    <source>
        <strain evidence="4">Sp2 HRB7682 ss15</strain>
    </source>
</reference>